<dbReference type="SUPFAM" id="SSF48150">
    <property type="entry name" value="DNA-glycosylase"/>
    <property type="match status" value="1"/>
</dbReference>
<evidence type="ECO:0000313" key="3">
    <source>
        <dbReference type="Proteomes" id="UP001254075"/>
    </source>
</evidence>
<sequence>MITRCTWAQSAPKNMQDYHDQEWGRPQHDNQALFELLCLETFQAGLSWQTVLNKRPAFRRAFQGFAIAKVAAMTATDLERLLQDPAIIRNRLKLSAAIHNAQVLMDWPAGSDFSTWLWAFVGNQPIRHRWTASDQVPATTDLAQHISREMKRRGFKFVGPTIVYSLLQAAGLVNDHLVTCDWAPENQHKEGSK</sequence>
<organism evidence="2 3">
    <name type="scientific">Levilactobacillus namurensis</name>
    <dbReference type="NCBI Taxonomy" id="380393"/>
    <lineage>
        <taxon>Bacteria</taxon>
        <taxon>Bacillati</taxon>
        <taxon>Bacillota</taxon>
        <taxon>Bacilli</taxon>
        <taxon>Lactobacillales</taxon>
        <taxon>Lactobacillaceae</taxon>
        <taxon>Levilactobacillus</taxon>
    </lineage>
</organism>
<evidence type="ECO:0000256" key="1">
    <source>
        <dbReference type="PIRSR" id="PIRSR605019-1"/>
    </source>
</evidence>
<dbReference type="Proteomes" id="UP001254075">
    <property type="component" value="Unassembled WGS sequence"/>
</dbReference>
<dbReference type="InterPro" id="IPR052891">
    <property type="entry name" value="DNA-3mA_glycosylase"/>
</dbReference>
<dbReference type="EC" id="3.2.2.20" evidence="2"/>
<keyword evidence="1" id="KW-0862">Zinc</keyword>
<dbReference type="GO" id="GO:0006284">
    <property type="term" value="P:base-excision repair"/>
    <property type="evidence" value="ECO:0007669"/>
    <property type="project" value="InterPro"/>
</dbReference>
<feature type="binding site" evidence="1">
    <location>
        <position position="5"/>
    </location>
    <ligand>
        <name>Zn(2+)</name>
        <dbReference type="ChEBI" id="CHEBI:29105"/>
    </ligand>
</feature>
<name>A0AAW8W3H2_9LACO</name>
<dbReference type="InterPro" id="IPR005019">
    <property type="entry name" value="Adenine_glyco"/>
</dbReference>
<keyword evidence="2" id="KW-0378">Hydrolase</keyword>
<evidence type="ECO:0000313" key="2">
    <source>
        <dbReference type="EMBL" id="MDT7013767.1"/>
    </source>
</evidence>
<dbReference type="AlphaFoldDB" id="A0AAW8W3H2"/>
<dbReference type="Gene3D" id="1.10.340.30">
    <property type="entry name" value="Hypothetical protein, domain 2"/>
    <property type="match status" value="1"/>
</dbReference>
<reference evidence="2" key="1">
    <citation type="submission" date="2023-08" db="EMBL/GenBank/DDBJ databases">
        <authorList>
            <person name="Page C.A."/>
            <person name="Perez-Diaz I.M."/>
        </authorList>
    </citation>
    <scope>NUCLEOTIDE SEQUENCE</scope>
    <source>
        <strain evidence="2">3.8.38</strain>
    </source>
</reference>
<dbReference type="RefSeq" id="WP_313844801.1">
    <property type="nucleotide sequence ID" value="NZ_JAVLAM010000001.1"/>
</dbReference>
<dbReference type="GO" id="GO:0008725">
    <property type="term" value="F:DNA-3-methyladenine glycosylase activity"/>
    <property type="evidence" value="ECO:0007669"/>
    <property type="project" value="UniProtKB-EC"/>
</dbReference>
<gene>
    <name evidence="2" type="ORF">RI532_04905</name>
</gene>
<dbReference type="GO" id="GO:0046872">
    <property type="term" value="F:metal ion binding"/>
    <property type="evidence" value="ECO:0007669"/>
    <property type="project" value="UniProtKB-KW"/>
</dbReference>
<protein>
    <submittedName>
        <fullName evidence="2">DNA-3-methyladenine glycosylase I</fullName>
        <ecNumber evidence="2">3.2.2.20</ecNumber>
    </submittedName>
</protein>
<feature type="binding site" evidence="1">
    <location>
        <position position="176"/>
    </location>
    <ligand>
        <name>Zn(2+)</name>
        <dbReference type="ChEBI" id="CHEBI:29105"/>
    </ligand>
</feature>
<proteinExistence type="predicted"/>
<keyword evidence="2" id="KW-0326">Glycosidase</keyword>
<feature type="binding site" evidence="1">
    <location>
        <position position="180"/>
    </location>
    <ligand>
        <name>Zn(2+)</name>
        <dbReference type="ChEBI" id="CHEBI:29105"/>
    </ligand>
</feature>
<accession>A0AAW8W3H2</accession>
<dbReference type="PANTHER" id="PTHR30037:SF4">
    <property type="entry name" value="DNA-3-METHYLADENINE GLYCOSYLASE I"/>
    <property type="match status" value="1"/>
</dbReference>
<comment type="caution">
    <text evidence="2">The sequence shown here is derived from an EMBL/GenBank/DDBJ whole genome shotgun (WGS) entry which is preliminary data.</text>
</comment>
<dbReference type="InterPro" id="IPR011257">
    <property type="entry name" value="DNA_glycosylase"/>
</dbReference>
<keyword evidence="1" id="KW-0479">Metal-binding</keyword>
<dbReference type="Pfam" id="PF03352">
    <property type="entry name" value="Adenine_glyco"/>
    <property type="match status" value="1"/>
</dbReference>
<dbReference type="PANTHER" id="PTHR30037">
    <property type="entry name" value="DNA-3-METHYLADENINE GLYCOSYLASE 1"/>
    <property type="match status" value="1"/>
</dbReference>
<dbReference type="EMBL" id="JAVLAM010000001">
    <property type="protein sequence ID" value="MDT7013767.1"/>
    <property type="molecule type" value="Genomic_DNA"/>
</dbReference>
<feature type="binding site" evidence="1">
    <location>
        <position position="19"/>
    </location>
    <ligand>
        <name>Zn(2+)</name>
        <dbReference type="ChEBI" id="CHEBI:29105"/>
    </ligand>
</feature>